<sequence>MKTNVDLRKSGYTLGVISVIIVLFWIGLLKFTPAEAMAIKGYVSNSFFMNWLYRVTSVQGVSNIIGIYEIVTGILLIGSFWNRRVGEIAGYLTLIIFLTTLSFLATTPGIWKLSDGIIVTDFFVVKDLAFLAIALQVIGTHKKQ</sequence>
<dbReference type="Proteomes" id="UP000252081">
    <property type="component" value="Unassembled WGS sequence"/>
</dbReference>
<dbReference type="EMBL" id="QNQU01000005">
    <property type="protein sequence ID" value="RBQ09020.1"/>
    <property type="molecule type" value="Genomic_DNA"/>
</dbReference>
<dbReference type="GO" id="GO:1901530">
    <property type="term" value="P:response to hypochlorite"/>
    <property type="evidence" value="ECO:0007669"/>
    <property type="project" value="TreeGrafter"/>
</dbReference>
<accession>A0A366L5G1</accession>
<comment type="caution">
    <text evidence="2">The sequence shown here is derived from an EMBL/GenBank/DDBJ whole genome shotgun (WGS) entry which is preliminary data.</text>
</comment>
<dbReference type="AlphaFoldDB" id="A0A366L5G1"/>
<dbReference type="RefSeq" id="WP_113948194.1">
    <property type="nucleotide sequence ID" value="NZ_QNQU01000005.1"/>
</dbReference>
<feature type="transmembrane region" description="Helical" evidence="1">
    <location>
        <begin position="117"/>
        <end position="138"/>
    </location>
</feature>
<keyword evidence="1" id="KW-0472">Membrane</keyword>
<feature type="transmembrane region" description="Helical" evidence="1">
    <location>
        <begin position="89"/>
        <end position="111"/>
    </location>
</feature>
<evidence type="ECO:0008006" key="4">
    <source>
        <dbReference type="Google" id="ProtNLM"/>
    </source>
</evidence>
<dbReference type="InterPro" id="IPR007339">
    <property type="entry name" value="RclC-like"/>
</dbReference>
<keyword evidence="3" id="KW-1185">Reference proteome</keyword>
<evidence type="ECO:0000313" key="2">
    <source>
        <dbReference type="EMBL" id="RBQ09020.1"/>
    </source>
</evidence>
<feature type="transmembrane region" description="Helical" evidence="1">
    <location>
        <begin position="12"/>
        <end position="31"/>
    </location>
</feature>
<evidence type="ECO:0000256" key="1">
    <source>
        <dbReference type="SAM" id="Phobius"/>
    </source>
</evidence>
<evidence type="ECO:0000313" key="3">
    <source>
        <dbReference type="Proteomes" id="UP000252081"/>
    </source>
</evidence>
<organism evidence="2 3">
    <name type="scientific">Pedobacter miscanthi</name>
    <dbReference type="NCBI Taxonomy" id="2259170"/>
    <lineage>
        <taxon>Bacteria</taxon>
        <taxon>Pseudomonadati</taxon>
        <taxon>Bacteroidota</taxon>
        <taxon>Sphingobacteriia</taxon>
        <taxon>Sphingobacteriales</taxon>
        <taxon>Sphingobacteriaceae</taxon>
        <taxon>Pedobacter</taxon>
    </lineage>
</organism>
<dbReference type="GO" id="GO:0005886">
    <property type="term" value="C:plasma membrane"/>
    <property type="evidence" value="ECO:0007669"/>
    <property type="project" value="TreeGrafter"/>
</dbReference>
<name>A0A366L5G1_9SPHI</name>
<keyword evidence="1" id="KW-1133">Transmembrane helix</keyword>
<proteinExistence type="predicted"/>
<reference evidence="2 3" key="1">
    <citation type="submission" date="2018-07" db="EMBL/GenBank/DDBJ databases">
        <title>A draft genome of a endophytic bacteria, a new species of Pedobacter.</title>
        <authorList>
            <person name="Zhang Z.D."/>
            <person name="Chen Z.J."/>
        </authorList>
    </citation>
    <scope>NUCLEOTIDE SEQUENCE [LARGE SCALE GENOMIC DNA]</scope>
    <source>
        <strain evidence="2 3">RS10</strain>
    </source>
</reference>
<dbReference type="OrthoDB" id="1118972at2"/>
<dbReference type="Pfam" id="PF04224">
    <property type="entry name" value="DUF417"/>
    <property type="match status" value="1"/>
</dbReference>
<keyword evidence="1" id="KW-0812">Transmembrane</keyword>
<feature type="transmembrane region" description="Helical" evidence="1">
    <location>
        <begin position="51"/>
        <end position="77"/>
    </location>
</feature>
<dbReference type="PIRSF" id="PIRSF028065">
    <property type="entry name" value="UCP028065"/>
    <property type="match status" value="1"/>
</dbReference>
<gene>
    <name evidence="2" type="ORF">DRW42_07400</name>
</gene>
<dbReference type="PANTHER" id="PTHR40106">
    <property type="entry name" value="INNER MEMBRANE PROTEIN RCLC"/>
    <property type="match status" value="1"/>
</dbReference>
<protein>
    <recommendedName>
        <fullName evidence="4">DUF417 domain-containing protein</fullName>
    </recommendedName>
</protein>
<dbReference type="InterPro" id="IPR016865">
    <property type="entry name" value="RclC"/>
</dbReference>
<dbReference type="PANTHER" id="PTHR40106:SF1">
    <property type="entry name" value="INNER MEMBRANE PROTEIN RCLC"/>
    <property type="match status" value="1"/>
</dbReference>